<proteinExistence type="predicted"/>
<dbReference type="Proteomes" id="UP000297948">
    <property type="component" value="Unassembled WGS sequence"/>
</dbReference>
<keyword evidence="2" id="KW-1185">Reference proteome</keyword>
<name>A0A4Z0HGR6_9ACTN</name>
<accession>A0A4Z0HGR6</accession>
<gene>
    <name evidence="1" type="ORF">E4099_00110</name>
</gene>
<organism evidence="1 2">
    <name type="scientific">Streptomyces palmae</name>
    <dbReference type="NCBI Taxonomy" id="1701085"/>
    <lineage>
        <taxon>Bacteria</taxon>
        <taxon>Bacillati</taxon>
        <taxon>Actinomycetota</taxon>
        <taxon>Actinomycetes</taxon>
        <taxon>Kitasatosporales</taxon>
        <taxon>Streptomycetaceae</taxon>
        <taxon>Streptomyces</taxon>
    </lineage>
</organism>
<evidence type="ECO:0000313" key="1">
    <source>
        <dbReference type="EMBL" id="TGB19593.1"/>
    </source>
</evidence>
<protein>
    <submittedName>
        <fullName evidence="1">Uncharacterized protein</fullName>
    </submittedName>
</protein>
<comment type="caution">
    <text evidence="1">The sequence shown here is derived from an EMBL/GenBank/DDBJ whole genome shotgun (WGS) entry which is preliminary data.</text>
</comment>
<evidence type="ECO:0000313" key="2">
    <source>
        <dbReference type="Proteomes" id="UP000297948"/>
    </source>
</evidence>
<dbReference type="OrthoDB" id="9821450at2"/>
<dbReference type="EMBL" id="SRID01000001">
    <property type="protein sequence ID" value="TGB19593.1"/>
    <property type="molecule type" value="Genomic_DNA"/>
</dbReference>
<dbReference type="RefSeq" id="WP_135336789.1">
    <property type="nucleotide sequence ID" value="NZ_JBHLTX010000013.1"/>
</dbReference>
<reference evidence="1 2" key="1">
    <citation type="submission" date="2019-03" db="EMBL/GenBank/DDBJ databases">
        <authorList>
            <person name="Gonzalez-Pimentel J.L."/>
        </authorList>
    </citation>
    <scope>NUCLEOTIDE SEQUENCE [LARGE SCALE GENOMIC DNA]</scope>
    <source>
        <strain evidence="1 2">JCM 31289</strain>
    </source>
</reference>
<sequence length="527" mass="55671">MSGPTHQEIRNHITDSVLRLPAHKLGASFAGVWDHLSGDENVVATGVTTSGTDTLVVKGTMKLPQQGTVQTELHFTGDPVTSTTLRLPLPDWTYSDPERRDDLRPVREALYEHKALGPSPTAVVTAQVSGSSSSRVELPLSVPGGTRFVLDLSHQPHGTVLTSRHGQQPAKLKELKELAGLPRLNACTFTVPQAVPLAGGLRLAALQFVVDARRRRLRAVTIQVQSPDWSVNSAVPLLDLKAVRLGFSVAFPAAPTARPEVSASLTAAVSLGGNTVTVAATVPELGLSFAAYLDNAAMKEVLPAKATDQWEETGLSLEGKGVYVYGTADLKGKTWSLGCRHSGPWKVADTVQLHELTVEASGRDSEGVVVTGTGTVAIGETYLTVTVLRLAHPTPSGAAGWVFHGTVNDADIAAVGKWLGFDLDVDTLSVLYSFTSREFTAMCDATVSLGGPDLHLGMTAKRSSGDTALGAVLLIDDVSFPDSFPVQLTGTYASGKDGKVVDFSYESSGGLPVARLARHLGIQPPKK</sequence>
<dbReference type="AlphaFoldDB" id="A0A4Z0HGR6"/>